<comment type="caution">
    <text evidence="1">The sequence shown here is derived from an EMBL/GenBank/DDBJ whole genome shotgun (WGS) entry which is preliminary data.</text>
</comment>
<reference evidence="1 2" key="1">
    <citation type="journal article" date="2014" name="Int. J. Syst. Evol. Microbiol.">
        <title>Complete genome sequence of Corynebacterium casei LMG S-19264T (=DSM 44701T), isolated from a smear-ripened cheese.</title>
        <authorList>
            <consortium name="US DOE Joint Genome Institute (JGI-PGF)"/>
            <person name="Walter F."/>
            <person name="Albersmeier A."/>
            <person name="Kalinowski J."/>
            <person name="Ruckert C."/>
        </authorList>
    </citation>
    <scope>NUCLEOTIDE SEQUENCE [LARGE SCALE GENOMIC DNA]</scope>
    <source>
        <strain evidence="1 2">IBRC-M 10912</strain>
    </source>
</reference>
<evidence type="ECO:0000313" key="1">
    <source>
        <dbReference type="EMBL" id="MFC4247677.1"/>
    </source>
</evidence>
<gene>
    <name evidence="1" type="ORF">ACFOZ7_11970</name>
</gene>
<dbReference type="AlphaFoldDB" id="A0ABD5P094"/>
<organism evidence="1 2">
    <name type="scientific">Natribaculum luteum</name>
    <dbReference type="NCBI Taxonomy" id="1586232"/>
    <lineage>
        <taxon>Archaea</taxon>
        <taxon>Methanobacteriati</taxon>
        <taxon>Methanobacteriota</taxon>
        <taxon>Stenosarchaea group</taxon>
        <taxon>Halobacteria</taxon>
        <taxon>Halobacteriales</taxon>
        <taxon>Natrialbaceae</taxon>
        <taxon>Natribaculum</taxon>
    </lineage>
</organism>
<sequence length="54" mass="6417">MPTEESHGFSRVEDVKRWEENLEDRRLIKHALALYSDVEAAREQMIDVGDRTMR</sequence>
<dbReference type="Proteomes" id="UP001595821">
    <property type="component" value="Unassembled WGS sequence"/>
</dbReference>
<proteinExistence type="predicted"/>
<accession>A0ABD5P094</accession>
<protein>
    <submittedName>
        <fullName evidence="1">Uncharacterized protein</fullName>
    </submittedName>
</protein>
<dbReference type="RefSeq" id="WP_377071161.1">
    <property type="nucleotide sequence ID" value="NZ_JBHSDJ010000088.1"/>
</dbReference>
<evidence type="ECO:0000313" key="2">
    <source>
        <dbReference type="Proteomes" id="UP001595821"/>
    </source>
</evidence>
<name>A0ABD5P094_9EURY</name>
<dbReference type="EMBL" id="JBHSDJ010000088">
    <property type="protein sequence ID" value="MFC4247677.1"/>
    <property type="molecule type" value="Genomic_DNA"/>
</dbReference>